<dbReference type="Proteomes" id="UP000231092">
    <property type="component" value="Unassembled WGS sequence"/>
</dbReference>
<dbReference type="EC" id="3.4.23.-" evidence="1"/>
<dbReference type="GO" id="GO:0030435">
    <property type="term" value="P:sporulation resulting in formation of a cellular spore"/>
    <property type="evidence" value="ECO:0007669"/>
    <property type="project" value="UniProtKB-KW"/>
</dbReference>
<evidence type="ECO:0000313" key="5">
    <source>
        <dbReference type="Proteomes" id="UP000231092"/>
    </source>
</evidence>
<keyword evidence="1" id="KW-0749">Sporulation</keyword>
<dbReference type="InterPro" id="IPR005081">
    <property type="entry name" value="SpoIIGA"/>
</dbReference>
<keyword evidence="1" id="KW-0645">Protease</keyword>
<keyword evidence="1" id="KW-0064">Aspartyl protease</keyword>
<keyword evidence="3" id="KW-0812">Transmembrane</keyword>
<feature type="transmembrane region" description="Helical" evidence="3">
    <location>
        <begin position="84"/>
        <end position="105"/>
    </location>
</feature>
<accession>A0A2M8Z2J9</accession>
<evidence type="ECO:0000256" key="1">
    <source>
        <dbReference type="PIRNR" id="PIRNR018571"/>
    </source>
</evidence>
<feature type="transmembrane region" description="Helical" evidence="3">
    <location>
        <begin position="57"/>
        <end position="78"/>
    </location>
</feature>
<dbReference type="OrthoDB" id="2690199at2"/>
<dbReference type="RefSeq" id="WP_100304249.1">
    <property type="nucleotide sequence ID" value="NZ_PGET01000001.1"/>
</dbReference>
<reference evidence="4 5" key="1">
    <citation type="submission" date="2017-11" db="EMBL/GenBank/DDBJ databases">
        <title>Understudied soil microbes with underappreciated capabilities: Untangling the Clostridium saccharolyticum group.</title>
        <authorList>
            <person name="Leschine S."/>
        </authorList>
    </citation>
    <scope>NUCLEOTIDE SEQUENCE [LARGE SCALE GENOMIC DNA]</scope>
    <source>
        <strain evidence="4 5">18A</strain>
    </source>
</reference>
<comment type="caution">
    <text evidence="4">The sequence shown here is derived from an EMBL/GenBank/DDBJ whole genome shotgun (WGS) entry which is preliminary data.</text>
</comment>
<keyword evidence="3" id="KW-1133">Transmembrane helix</keyword>
<dbReference type="PIRSF" id="PIRSF018571">
    <property type="entry name" value="SpoIIGA"/>
    <property type="match status" value="1"/>
</dbReference>
<feature type="transmembrane region" description="Helical" evidence="3">
    <location>
        <begin position="26"/>
        <end position="45"/>
    </location>
</feature>
<feature type="active site" evidence="2">
    <location>
        <position position="206"/>
    </location>
</feature>
<dbReference type="GO" id="GO:0005886">
    <property type="term" value="C:plasma membrane"/>
    <property type="evidence" value="ECO:0007669"/>
    <property type="project" value="UniProtKB-SubCell"/>
</dbReference>
<feature type="transmembrane region" description="Helical" evidence="3">
    <location>
        <begin position="117"/>
        <end position="136"/>
    </location>
</feature>
<dbReference type="GO" id="GO:0004190">
    <property type="term" value="F:aspartic-type endopeptidase activity"/>
    <property type="evidence" value="ECO:0007669"/>
    <property type="project" value="UniProtKB-KW"/>
</dbReference>
<comment type="similarity">
    <text evidence="1">Belongs to the peptidase U4 family.</text>
</comment>
<organism evidence="4 5">
    <name type="scientific">[Clostridium] celerecrescens 18A</name>
    <dbReference type="NCBI Taxonomy" id="1286362"/>
    <lineage>
        <taxon>Bacteria</taxon>
        <taxon>Bacillati</taxon>
        <taxon>Bacillota</taxon>
        <taxon>Clostridia</taxon>
        <taxon>Lachnospirales</taxon>
        <taxon>Lachnospiraceae</taxon>
        <taxon>Lacrimispora</taxon>
    </lineage>
</organism>
<feature type="transmembrane region" description="Helical" evidence="3">
    <location>
        <begin position="156"/>
        <end position="174"/>
    </location>
</feature>
<sequence>MVLTNSEWLTGYNVRTGREVKAATEINLYIDVLFLTNFAMDFLVLSIVRRGMKYRLIWWRMILGAILGAAWAVFAAAFPFLPLWLEMVITYLAVSTLMVMTAFDVKRPKEIGKAVSALYLAAVTTAGIMDALYQHTKAGYYIEQILRGNGQEAIPFYRLIFIAAGTYFGIRCFLRQISAMLKGKNNFYEVTMHYRGKKKVVTALLDTGNRLYEPVSRRAVHVVTYEAVRELCESVSEVVYIPYGSVGKSDGVLPGIFLDEMEVRQGDEVKVIERPLVAVCKKTLSVNGEYQMLLHEE</sequence>
<protein>
    <recommendedName>
        <fullName evidence="1">Sporulation sigma-E factor-processing peptidase</fullName>
        <ecNumber evidence="1">3.4.23.-</ecNumber>
    </recommendedName>
    <alternativeName>
        <fullName evidence="1">Membrane-associated aspartic protease</fullName>
    </alternativeName>
    <alternativeName>
        <fullName evidence="1">Stage II sporulation protein GA</fullName>
    </alternativeName>
</protein>
<comment type="function">
    <text evidence="1">Probable aspartic protease that is responsible for the proteolytic cleavage of the RNA polymerase sigma E factor (SigE/spoIIGB) to yield the active peptide in the mother cell during sporulation. Responds to a signal from the forespore that is triggered by the extracellular signal protein SpoIIR.</text>
</comment>
<proteinExistence type="inferred from homology"/>
<keyword evidence="1" id="KW-1003">Cell membrane</keyword>
<keyword evidence="1" id="KW-0378">Hydrolase</keyword>
<comment type="subcellular location">
    <subcellularLocation>
        <location evidence="1">Cell membrane</location>
    </subcellularLocation>
</comment>
<evidence type="ECO:0000256" key="3">
    <source>
        <dbReference type="SAM" id="Phobius"/>
    </source>
</evidence>
<dbReference type="GO" id="GO:0006508">
    <property type="term" value="P:proteolysis"/>
    <property type="evidence" value="ECO:0007669"/>
    <property type="project" value="UniProtKB-KW"/>
</dbReference>
<gene>
    <name evidence="4" type="ORF">H171_1110</name>
</gene>
<dbReference type="GO" id="GO:0030436">
    <property type="term" value="P:asexual sporulation"/>
    <property type="evidence" value="ECO:0007669"/>
    <property type="project" value="InterPro"/>
</dbReference>
<evidence type="ECO:0000313" key="4">
    <source>
        <dbReference type="EMBL" id="PJJ27640.1"/>
    </source>
</evidence>
<dbReference type="AlphaFoldDB" id="A0A2M8Z2J9"/>
<keyword evidence="1 3" id="KW-0472">Membrane</keyword>
<evidence type="ECO:0000256" key="2">
    <source>
        <dbReference type="PIRSR" id="PIRSR018571-1"/>
    </source>
</evidence>
<dbReference type="Pfam" id="PF03419">
    <property type="entry name" value="Peptidase_U4"/>
    <property type="match status" value="1"/>
</dbReference>
<name>A0A2M8Z2J9_9FIRM</name>
<dbReference type="EMBL" id="PGET01000001">
    <property type="protein sequence ID" value="PJJ27640.1"/>
    <property type="molecule type" value="Genomic_DNA"/>
</dbReference>